<gene>
    <name evidence="2" type="ORF">AVDCRST_MAG50-3133</name>
</gene>
<dbReference type="EMBL" id="CADCTF010000149">
    <property type="protein sequence ID" value="CAA9265874.1"/>
    <property type="molecule type" value="Genomic_DNA"/>
</dbReference>
<evidence type="ECO:0008006" key="3">
    <source>
        <dbReference type="Google" id="ProtNLM"/>
    </source>
</evidence>
<dbReference type="Pfam" id="PF02515">
    <property type="entry name" value="CoA_transf_3"/>
    <property type="match status" value="1"/>
</dbReference>
<dbReference type="PANTHER" id="PTHR48207">
    <property type="entry name" value="SUCCINATE--HYDROXYMETHYLGLUTARATE COA-TRANSFERASE"/>
    <property type="match status" value="1"/>
</dbReference>
<dbReference type="Gene3D" id="3.40.50.10540">
    <property type="entry name" value="Crotonobetainyl-coa:carnitine coa-transferase, domain 1"/>
    <property type="match status" value="1"/>
</dbReference>
<evidence type="ECO:0000256" key="1">
    <source>
        <dbReference type="ARBA" id="ARBA00022679"/>
    </source>
</evidence>
<keyword evidence="1" id="KW-0808">Transferase</keyword>
<dbReference type="InterPro" id="IPR050483">
    <property type="entry name" value="CoA-transferase_III_domain"/>
</dbReference>
<protein>
    <recommendedName>
        <fullName evidence="3">L-carnitine dehydratase/bile acid-inducible protein F</fullName>
    </recommendedName>
</protein>
<dbReference type="InterPro" id="IPR003673">
    <property type="entry name" value="CoA-Trfase_fam_III"/>
</dbReference>
<dbReference type="SUPFAM" id="SSF89796">
    <property type="entry name" value="CoA-transferase family III (CaiB/BaiF)"/>
    <property type="match status" value="1"/>
</dbReference>
<accession>A0A6J4J394</accession>
<dbReference type="GO" id="GO:0008410">
    <property type="term" value="F:CoA-transferase activity"/>
    <property type="evidence" value="ECO:0007669"/>
    <property type="project" value="TreeGrafter"/>
</dbReference>
<dbReference type="InterPro" id="IPR023606">
    <property type="entry name" value="CoA-Trfase_III_dom_1_sf"/>
</dbReference>
<name>A0A6J4J394_9ACTN</name>
<reference evidence="2" key="1">
    <citation type="submission" date="2020-02" db="EMBL/GenBank/DDBJ databases">
        <authorList>
            <person name="Meier V. D."/>
        </authorList>
    </citation>
    <scope>NUCLEOTIDE SEQUENCE</scope>
    <source>
        <strain evidence="2">AVDCRST_MAG50</strain>
    </source>
</reference>
<dbReference type="InterPro" id="IPR044855">
    <property type="entry name" value="CoA-Trfase_III_dom3_sf"/>
</dbReference>
<dbReference type="AlphaFoldDB" id="A0A6J4J394"/>
<sequence length="409" mass="43886">MIDHTRGHEVAVPLRDGPSGPLVGVRILDLTQALAGPFCTMLLADMGADVIKVESPDGDMSRQMPPFAEEDDEHAFGGYFASVNRSKRGIMLDLKTPEGKDALLRLVETSDALVENFRAGVLDSLGLSYEILHERNPRLVYGAIRGFGDPRTGESPYVDWPAYDVVAQAMSGVVSFTGSPDGETFRVGPSVGDLYPATLTALGVVSAVLHARATGQGQFVDVAMYDALTALSEAIVYRYSYGGMVTRPTGNSHPQLAPFDMYPTSDGGCAIAAPSAKHWDILCGLIGRPDLVADERTKTNGARMKNAGFVRQVMSDWTSARTTKEVVATLAGQVPVGPVNDAAALYEDPHLQARGMLVAVDHPGVDRPMVFPNSPIHCTETPTGAWRRAPKLGEHNDEVLAELDEKDPT</sequence>
<organism evidence="2">
    <name type="scientific">uncultured Acidimicrobiales bacterium</name>
    <dbReference type="NCBI Taxonomy" id="310071"/>
    <lineage>
        <taxon>Bacteria</taxon>
        <taxon>Bacillati</taxon>
        <taxon>Actinomycetota</taxon>
        <taxon>Acidimicrobiia</taxon>
        <taxon>Acidimicrobiales</taxon>
        <taxon>environmental samples</taxon>
    </lineage>
</organism>
<proteinExistence type="predicted"/>
<evidence type="ECO:0000313" key="2">
    <source>
        <dbReference type="EMBL" id="CAA9265874.1"/>
    </source>
</evidence>
<dbReference type="PANTHER" id="PTHR48207:SF3">
    <property type="entry name" value="SUCCINATE--HYDROXYMETHYLGLUTARATE COA-TRANSFERASE"/>
    <property type="match status" value="1"/>
</dbReference>
<dbReference type="Gene3D" id="3.30.1540.10">
    <property type="entry name" value="formyl-coa transferase, domain 3"/>
    <property type="match status" value="1"/>
</dbReference>